<evidence type="ECO:0000313" key="3">
    <source>
        <dbReference type="Proteomes" id="UP000053961"/>
    </source>
</evidence>
<comment type="caution">
    <text evidence="2">The sequence shown here is derived from an EMBL/GenBank/DDBJ whole genome shotgun (WGS) entry which is preliminary data.</text>
</comment>
<dbReference type="InterPro" id="IPR003745">
    <property type="entry name" value="DUF166"/>
</dbReference>
<dbReference type="EMBL" id="LGFT01000017">
    <property type="protein sequence ID" value="KUK44740.1"/>
    <property type="molecule type" value="Genomic_DNA"/>
</dbReference>
<reference evidence="3 4" key="2">
    <citation type="journal article" date="2015" name="MBio">
        <title>Genome-Resolved Metagenomic Analysis Reveals Roles for Candidate Phyla and Other Microbial Community Members in Biogeochemical Transformations in Oil Reservoirs.</title>
        <authorList>
            <person name="Hu P."/>
            <person name="Tom L."/>
            <person name="Singh A."/>
            <person name="Thomas B.C."/>
            <person name="Baker B.J."/>
            <person name="Piceno Y.M."/>
            <person name="Andersen G.L."/>
            <person name="Banfield J.F."/>
        </authorList>
    </citation>
    <scope>NUCLEOTIDE SEQUENCE [LARGE SCALE GENOMIC DNA]</scope>
    <source>
        <strain evidence="1">57_489</strain>
    </source>
</reference>
<proteinExistence type="predicted"/>
<gene>
    <name evidence="1" type="ORF">XD72_0914</name>
    <name evidence="2" type="ORF">XE07_1454</name>
</gene>
<protein>
    <recommendedName>
        <fullName evidence="5">Thymidylate synthase</fullName>
    </recommendedName>
</protein>
<accession>A0A101IIM8</accession>
<organism evidence="2 3">
    <name type="scientific">Methanothrix harundinacea</name>
    <dbReference type="NCBI Taxonomy" id="301375"/>
    <lineage>
        <taxon>Archaea</taxon>
        <taxon>Methanobacteriati</taxon>
        <taxon>Methanobacteriota</taxon>
        <taxon>Stenosarchaea group</taxon>
        <taxon>Methanomicrobia</taxon>
        <taxon>Methanotrichales</taxon>
        <taxon>Methanotrichaceae</taxon>
        <taxon>Methanothrix</taxon>
    </lineage>
</organism>
<sequence>MRVGVVTRGKYGERLIETIKERSDFEVVSIDLPQFLPDFIEDPEEFVDDLDLDPEFWSSDLIITYSLHPDITPEIAVRAGKGGTQAVIIPGGMGRAGSVPELQKIADRYGIYIEVDEICCTLEECGVEAVDTFAERFGQPVIDVKVEEGKIADVHVTRGSPCGSTWHVAKEIVGRRMEDAPPRAGLLCQMYPCRAVRGGEGGIHASGDLHKYAMERALGLDTELVIADQSKPIKIRGKDLP</sequence>
<dbReference type="Pfam" id="PF02593">
    <property type="entry name" value="DUF166"/>
    <property type="match status" value="1"/>
</dbReference>
<reference evidence="2" key="1">
    <citation type="journal article" date="2015" name="MBio">
        <title>Genome-resolved metagenomic analysis reveals roles for candidate phyla and other microbial community members in biogeochemical transformations in oil reservoirs.</title>
        <authorList>
            <person name="Hu P."/>
            <person name="Tom L."/>
            <person name="Singh A."/>
            <person name="Thomas B.C."/>
            <person name="Baker B.J."/>
            <person name="Piceno Y.M."/>
            <person name="Andersen G.L."/>
            <person name="Banfield J.F."/>
        </authorList>
    </citation>
    <scope>NUCLEOTIDE SEQUENCE [LARGE SCALE GENOMIC DNA]</scope>
    <source>
        <strain evidence="2">56_747</strain>
    </source>
</reference>
<evidence type="ECO:0000313" key="1">
    <source>
        <dbReference type="EMBL" id="KUK44740.1"/>
    </source>
</evidence>
<dbReference type="Proteomes" id="UP000053961">
    <property type="component" value="Unassembled WGS sequence"/>
</dbReference>
<dbReference type="Proteomes" id="UP000057043">
    <property type="component" value="Unassembled WGS sequence"/>
</dbReference>
<evidence type="ECO:0000313" key="4">
    <source>
        <dbReference type="Proteomes" id="UP000057043"/>
    </source>
</evidence>
<dbReference type="AlphaFoldDB" id="A0A101IIM8"/>
<evidence type="ECO:0000313" key="2">
    <source>
        <dbReference type="EMBL" id="KUK95927.1"/>
    </source>
</evidence>
<dbReference type="PATRIC" id="fig|301375.6.peg.598"/>
<evidence type="ECO:0008006" key="5">
    <source>
        <dbReference type="Google" id="ProtNLM"/>
    </source>
</evidence>
<dbReference type="EMBL" id="LGHB01000023">
    <property type="protein sequence ID" value="KUK95927.1"/>
    <property type="molecule type" value="Genomic_DNA"/>
</dbReference>
<name>A0A101IIM8_9EURY</name>